<feature type="transmembrane region" description="Helical" evidence="5">
    <location>
        <begin position="41"/>
        <end position="65"/>
    </location>
</feature>
<evidence type="ECO:0000256" key="4">
    <source>
        <dbReference type="ARBA" id="ARBA00023136"/>
    </source>
</evidence>
<evidence type="ECO:0000313" key="7">
    <source>
        <dbReference type="EMBL" id="MBF4553216.1"/>
    </source>
</evidence>
<evidence type="ECO:0000256" key="1">
    <source>
        <dbReference type="ARBA" id="ARBA00004141"/>
    </source>
</evidence>
<feature type="transmembrane region" description="Helical" evidence="5">
    <location>
        <begin position="110"/>
        <end position="128"/>
    </location>
</feature>
<evidence type="ECO:0000256" key="5">
    <source>
        <dbReference type="SAM" id="Phobius"/>
    </source>
</evidence>
<proteinExistence type="predicted"/>
<evidence type="ECO:0000313" key="8">
    <source>
        <dbReference type="Proteomes" id="UP000635902"/>
    </source>
</evidence>
<protein>
    <submittedName>
        <fullName evidence="7">FUSC family protein</fullName>
    </submittedName>
</protein>
<dbReference type="EMBL" id="JADKMY010000001">
    <property type="protein sequence ID" value="MBF4553216.1"/>
    <property type="molecule type" value="Genomic_DNA"/>
</dbReference>
<keyword evidence="4 5" id="KW-0472">Membrane</keyword>
<keyword evidence="8" id="KW-1185">Reference proteome</keyword>
<dbReference type="InterPro" id="IPR049453">
    <property type="entry name" value="Memb_transporter_dom"/>
</dbReference>
<evidence type="ECO:0000256" key="3">
    <source>
        <dbReference type="ARBA" id="ARBA00022989"/>
    </source>
</evidence>
<sequence>MSLLLGLSAHLIGEGRGIPELPMPAPLSSDEIRGHGLRFLLAPLIAGAIGILSVQGISGLSHPYWAMVAAVAPITPPRHRDRFVRALHRILGSFAGVVLAGFLLSFPTLPWQFVVWIILLQFLGELYIRRNYSLALHFITPVALMMTQLAAPMGLGELLAARFVETLIGAIVAIGVVAWGYSAENPQQLQRVWGVRRMVPQDPGPRD</sequence>
<comment type="caution">
    <text evidence="7">The sequence shown here is derived from an EMBL/GenBank/DDBJ whole genome shotgun (WGS) entry which is preliminary data.</text>
</comment>
<feature type="transmembrane region" description="Helical" evidence="5">
    <location>
        <begin position="159"/>
        <end position="181"/>
    </location>
</feature>
<accession>A0ABR9ZID6</accession>
<keyword evidence="3 5" id="KW-1133">Transmembrane helix</keyword>
<feature type="transmembrane region" description="Helical" evidence="5">
    <location>
        <begin position="86"/>
        <end position="104"/>
    </location>
</feature>
<dbReference type="Proteomes" id="UP000635902">
    <property type="component" value="Unassembled WGS sequence"/>
</dbReference>
<keyword evidence="2 5" id="KW-0812">Transmembrane</keyword>
<evidence type="ECO:0000259" key="6">
    <source>
        <dbReference type="Pfam" id="PF13515"/>
    </source>
</evidence>
<evidence type="ECO:0000256" key="2">
    <source>
        <dbReference type="ARBA" id="ARBA00022692"/>
    </source>
</evidence>
<feature type="domain" description="Integral membrane bound transporter" evidence="6">
    <location>
        <begin position="57"/>
        <end position="174"/>
    </location>
</feature>
<name>A0ABR9ZID6_9CORY</name>
<dbReference type="Pfam" id="PF13515">
    <property type="entry name" value="FUSC_2"/>
    <property type="match status" value="1"/>
</dbReference>
<gene>
    <name evidence="7" type="ORF">IRY30_03850</name>
</gene>
<organism evidence="7 8">
    <name type="scientific">Corynebacterium suicordis DSM 45110</name>
    <dbReference type="NCBI Taxonomy" id="1121369"/>
    <lineage>
        <taxon>Bacteria</taxon>
        <taxon>Bacillati</taxon>
        <taxon>Actinomycetota</taxon>
        <taxon>Actinomycetes</taxon>
        <taxon>Mycobacteriales</taxon>
        <taxon>Corynebacteriaceae</taxon>
        <taxon>Corynebacterium</taxon>
    </lineage>
</organism>
<reference evidence="7 8" key="1">
    <citation type="submission" date="2020-10" db="EMBL/GenBank/DDBJ databases">
        <title>Novel species in genus Corynebacterium.</title>
        <authorList>
            <person name="Zhang G."/>
        </authorList>
    </citation>
    <scope>NUCLEOTIDE SEQUENCE [LARGE SCALE GENOMIC DNA]</scope>
    <source>
        <strain evidence="7 8">DSM 45110</strain>
    </source>
</reference>
<comment type="subcellular location">
    <subcellularLocation>
        <location evidence="1">Membrane</location>
        <topology evidence="1">Multi-pass membrane protein</topology>
    </subcellularLocation>
</comment>
<feature type="transmembrane region" description="Helical" evidence="5">
    <location>
        <begin position="135"/>
        <end position="153"/>
    </location>
</feature>